<dbReference type="KEGG" id="pspi:PS2015_1051"/>
<gene>
    <name evidence="2" type="ORF">PS2015_1051</name>
</gene>
<dbReference type="InterPro" id="IPR029058">
    <property type="entry name" value="AB_hydrolase_fold"/>
</dbReference>
<dbReference type="STRING" id="1249552.PS2015_1051"/>
<evidence type="ECO:0008006" key="4">
    <source>
        <dbReference type="Google" id="ProtNLM"/>
    </source>
</evidence>
<dbReference type="InterPro" id="IPR000801">
    <property type="entry name" value="Esterase-like"/>
</dbReference>
<keyword evidence="1" id="KW-0732">Signal</keyword>
<dbReference type="AlphaFoldDB" id="A0A0S2KCA5"/>
<accession>A0A0S2KCA5</accession>
<dbReference type="Proteomes" id="UP000065641">
    <property type="component" value="Chromosome"/>
</dbReference>
<sequence precursor="true">MALWQPDMTSTTDASGASWRDRFHSICLAILCLCLLSPAAQAREIVLPMDDGSAVKVFMFEPDDHGEGPWPLTILMPGGDGNEYVARAQFWLGRELARQGWIIAVPVSSTNTAFVGENGQKIPVVIAKLQEQADVLPGKALLVGVSSGGSAALELAAQHPEQYYGVVAVPGMLADLSVIGDMQNLPVYLRIAEEDMLRWNTRMPGLVSALEDGGARVDARLMPRGKHVFRLDWHNLSPWIDSLELPDLPGRTESP</sequence>
<dbReference type="Pfam" id="PF00756">
    <property type="entry name" value="Esterase"/>
    <property type="match status" value="1"/>
</dbReference>
<dbReference type="Gene3D" id="3.40.50.1820">
    <property type="entry name" value="alpha/beta hydrolase"/>
    <property type="match status" value="1"/>
</dbReference>
<dbReference type="EMBL" id="CP013189">
    <property type="protein sequence ID" value="ALO45716.1"/>
    <property type="molecule type" value="Genomic_DNA"/>
</dbReference>
<reference evidence="2 3" key="1">
    <citation type="submission" date="2015-11" db="EMBL/GenBank/DDBJ databases">
        <authorList>
            <person name="Zhang Y."/>
            <person name="Guo Z."/>
        </authorList>
    </citation>
    <scope>NUCLEOTIDE SEQUENCE [LARGE SCALE GENOMIC DNA]</scope>
    <source>
        <strain evidence="2 3">KCTC 32221</strain>
    </source>
</reference>
<evidence type="ECO:0000256" key="1">
    <source>
        <dbReference type="SAM" id="SignalP"/>
    </source>
</evidence>
<dbReference type="PATRIC" id="fig|1249552.3.peg.1058"/>
<feature type="chain" id="PRO_5006601467" description="Dienelactone hydrolase domain-containing protein" evidence="1">
    <location>
        <begin position="43"/>
        <end position="255"/>
    </location>
</feature>
<evidence type="ECO:0000313" key="3">
    <source>
        <dbReference type="Proteomes" id="UP000065641"/>
    </source>
</evidence>
<name>A0A0S2KCA5_9GAMM</name>
<feature type="signal peptide" evidence="1">
    <location>
        <begin position="1"/>
        <end position="42"/>
    </location>
</feature>
<dbReference type="SUPFAM" id="SSF53474">
    <property type="entry name" value="alpha/beta-Hydrolases"/>
    <property type="match status" value="1"/>
</dbReference>
<evidence type="ECO:0000313" key="2">
    <source>
        <dbReference type="EMBL" id="ALO45716.1"/>
    </source>
</evidence>
<keyword evidence="3" id="KW-1185">Reference proteome</keyword>
<proteinExistence type="predicted"/>
<protein>
    <recommendedName>
        <fullName evidence="4">Dienelactone hydrolase domain-containing protein</fullName>
    </recommendedName>
</protein>
<organism evidence="2 3">
    <name type="scientific">Pseudohongiella spirulinae</name>
    <dbReference type="NCBI Taxonomy" id="1249552"/>
    <lineage>
        <taxon>Bacteria</taxon>
        <taxon>Pseudomonadati</taxon>
        <taxon>Pseudomonadota</taxon>
        <taxon>Gammaproteobacteria</taxon>
        <taxon>Pseudomonadales</taxon>
        <taxon>Pseudohongiellaceae</taxon>
        <taxon>Pseudohongiella</taxon>
    </lineage>
</organism>